<feature type="domain" description="PiggyBac transposable element-derived protein" evidence="2">
    <location>
        <begin position="44"/>
        <end position="401"/>
    </location>
</feature>
<accession>A0A3Q0RV14</accession>
<feature type="region of interest" description="Disordered" evidence="1">
    <location>
        <begin position="1"/>
        <end position="42"/>
    </location>
</feature>
<evidence type="ECO:0000313" key="3">
    <source>
        <dbReference type="Ensembl" id="ENSACIP00000013513.1"/>
    </source>
</evidence>
<feature type="compositionally biased region" description="Basic and acidic residues" evidence="1">
    <location>
        <begin position="1"/>
        <end position="17"/>
    </location>
</feature>
<keyword evidence="4" id="KW-1185">Reference proteome</keyword>
<name>A0A3Q0RV14_AMPCI</name>
<dbReference type="Ensembl" id="ENSACIT00000013881.1">
    <property type="protein sequence ID" value="ENSACIP00000013513.1"/>
    <property type="gene ID" value="ENSACIG00000010510.1"/>
</dbReference>
<dbReference type="InterPro" id="IPR029526">
    <property type="entry name" value="PGBD"/>
</dbReference>
<proteinExistence type="predicted"/>
<protein>
    <recommendedName>
        <fullName evidence="2">PiggyBac transposable element-derived protein domain-containing protein</fullName>
    </recommendedName>
</protein>
<dbReference type="AlphaFoldDB" id="A0A3Q0RV14"/>
<evidence type="ECO:0000259" key="2">
    <source>
        <dbReference type="Pfam" id="PF13843"/>
    </source>
</evidence>
<dbReference type="STRING" id="61819.ENSACIP00000013513"/>
<dbReference type="PANTHER" id="PTHR46599">
    <property type="entry name" value="PIGGYBAC TRANSPOSABLE ELEMENT-DERIVED PROTEIN 4"/>
    <property type="match status" value="1"/>
</dbReference>
<dbReference type="PANTHER" id="PTHR46599:SF3">
    <property type="entry name" value="PIGGYBAC TRANSPOSABLE ELEMENT-DERIVED PROTEIN 4"/>
    <property type="match status" value="1"/>
</dbReference>
<dbReference type="GeneTree" id="ENSGT00940000163467"/>
<evidence type="ECO:0000313" key="4">
    <source>
        <dbReference type="Proteomes" id="UP000261340"/>
    </source>
</evidence>
<reference evidence="3" key="2">
    <citation type="submission" date="2025-09" db="UniProtKB">
        <authorList>
            <consortium name="Ensembl"/>
        </authorList>
    </citation>
    <scope>IDENTIFICATION</scope>
</reference>
<reference evidence="3" key="1">
    <citation type="submission" date="2025-08" db="UniProtKB">
        <authorList>
            <consortium name="Ensembl"/>
        </authorList>
    </citation>
    <scope>IDENTIFICATION</scope>
</reference>
<organism evidence="3 4">
    <name type="scientific">Amphilophus citrinellus</name>
    <name type="common">Midas cichlid</name>
    <name type="synonym">Cichlasoma citrinellum</name>
    <dbReference type="NCBI Taxonomy" id="61819"/>
    <lineage>
        <taxon>Eukaryota</taxon>
        <taxon>Metazoa</taxon>
        <taxon>Chordata</taxon>
        <taxon>Craniata</taxon>
        <taxon>Vertebrata</taxon>
        <taxon>Euteleostomi</taxon>
        <taxon>Actinopterygii</taxon>
        <taxon>Neopterygii</taxon>
        <taxon>Teleostei</taxon>
        <taxon>Neoteleostei</taxon>
        <taxon>Acanthomorphata</taxon>
        <taxon>Ovalentaria</taxon>
        <taxon>Cichlomorphae</taxon>
        <taxon>Cichliformes</taxon>
        <taxon>Cichlidae</taxon>
        <taxon>New World cichlids</taxon>
        <taxon>Cichlasomatinae</taxon>
        <taxon>Heroini</taxon>
        <taxon>Amphilophus</taxon>
    </lineage>
</organism>
<dbReference type="Pfam" id="PF13843">
    <property type="entry name" value="DDE_Tnp_1_7"/>
    <property type="match status" value="1"/>
</dbReference>
<sequence length="502" mass="57929">ECDHRSRSPHESKIKVEPEDEPLGFNPKRTPGAQPPLNARNPPPGEIFSHFFDAEVLKFLCENTNKNAAAKQKTEKTFTWTEIKPEELKKFIGMLLYMSVLRLPKISDFWRRETIFRVSFPATVMSKDRFLAILSHLHTSDPEKDVINERKKGTEDYDRLHWVRPLMEMICMRCKAIYHPRQHLLVEDRMAASKARRSMKQYIKAKPTKWWLKFFALTDSNGYTIDFQLYTGKSKLTSGNRLSYNAVADLVKKDFLGSGYIVCIDNLQTSRFLLDHLNQEGFGASGEYKQEKVDVPIKHENDLTTRSPQGSVQWIRKGAFLWMDTREASLCSTVHPVGNGDTAHHWLKEEGEEQEISIPSPTEEVDSSDQVIGTSLVHRNSRTWPITVFQHLFEIAVRNSFAIHKDRCDSMQQKPMVWQCFEEDLAAHLLGVSVKNKPQKIPDDQHLPVPTSSGQPRAHRASLGRRRCKVCHRSTAWMCETCDVGLCLQPDRNCHWQYHQDD</sequence>
<evidence type="ECO:0000256" key="1">
    <source>
        <dbReference type="SAM" id="MobiDB-lite"/>
    </source>
</evidence>
<dbReference type="Proteomes" id="UP000261340">
    <property type="component" value="Unplaced"/>
</dbReference>